<keyword evidence="8 15" id="KW-0067">ATP-binding</keyword>
<dbReference type="InterPro" id="IPR051309">
    <property type="entry name" value="ABCF_ATPase"/>
</dbReference>
<keyword evidence="12" id="KW-0175">Coiled coil</keyword>
<dbReference type="InterPro" id="IPR027417">
    <property type="entry name" value="P-loop_NTPase"/>
</dbReference>
<dbReference type="EMBL" id="SOCA01000010">
    <property type="protein sequence ID" value="TDU64559.1"/>
    <property type="molecule type" value="Genomic_DNA"/>
</dbReference>
<evidence type="ECO:0000256" key="12">
    <source>
        <dbReference type="SAM" id="Coils"/>
    </source>
</evidence>
<dbReference type="FunFam" id="3.40.50.300:FF:000011">
    <property type="entry name" value="Putative ABC transporter ATP-binding component"/>
    <property type="match status" value="1"/>
</dbReference>
<dbReference type="SUPFAM" id="SSF52540">
    <property type="entry name" value="P-loop containing nucleoside triphosphate hydrolases"/>
    <property type="match status" value="2"/>
</dbReference>
<comment type="caution">
    <text evidence="15">The sequence shown here is derived from an EMBL/GenBank/DDBJ whole genome shotgun (WGS) entry which is preliminary data.</text>
</comment>
<dbReference type="InterPro" id="IPR003439">
    <property type="entry name" value="ABC_transporter-like_ATP-bd"/>
</dbReference>
<feature type="domain" description="ABC transporter" evidence="14">
    <location>
        <begin position="329"/>
        <end position="550"/>
    </location>
</feature>
<dbReference type="GO" id="GO:0003677">
    <property type="term" value="F:DNA binding"/>
    <property type="evidence" value="ECO:0007669"/>
    <property type="project" value="InterPro"/>
</dbReference>
<evidence type="ECO:0000256" key="5">
    <source>
        <dbReference type="ARBA" id="ARBA00022737"/>
    </source>
</evidence>
<dbReference type="CDD" id="cd03221">
    <property type="entry name" value="ABCF_EF-3"/>
    <property type="match status" value="2"/>
</dbReference>
<dbReference type="Pfam" id="PF16326">
    <property type="entry name" value="ABC_tran_CTD"/>
    <property type="match status" value="1"/>
</dbReference>
<evidence type="ECO:0000256" key="13">
    <source>
        <dbReference type="SAM" id="SignalP"/>
    </source>
</evidence>
<gene>
    <name evidence="15" type="ORF">EI77_04009</name>
</gene>
<dbReference type="InterPro" id="IPR017871">
    <property type="entry name" value="ABC_transporter-like_CS"/>
</dbReference>
<evidence type="ECO:0000256" key="11">
    <source>
        <dbReference type="ARBA" id="ARBA00022917"/>
    </source>
</evidence>
<dbReference type="InterPro" id="IPR037118">
    <property type="entry name" value="Val-tRNA_synth_C_sf"/>
</dbReference>
<evidence type="ECO:0000256" key="9">
    <source>
        <dbReference type="ARBA" id="ARBA00022845"/>
    </source>
</evidence>
<dbReference type="Gene3D" id="3.40.50.300">
    <property type="entry name" value="P-loop containing nucleotide triphosphate hydrolases"/>
    <property type="match status" value="2"/>
</dbReference>
<evidence type="ECO:0000259" key="14">
    <source>
        <dbReference type="PROSITE" id="PS50893"/>
    </source>
</evidence>
<evidence type="ECO:0000256" key="1">
    <source>
        <dbReference type="ARBA" id="ARBA00005868"/>
    </source>
</evidence>
<dbReference type="Pfam" id="PF12848">
    <property type="entry name" value="ABC_tran_Xtn"/>
    <property type="match status" value="1"/>
</dbReference>
<organism evidence="15 16">
    <name type="scientific">Prosthecobacter fusiformis</name>
    <dbReference type="NCBI Taxonomy" id="48464"/>
    <lineage>
        <taxon>Bacteria</taxon>
        <taxon>Pseudomonadati</taxon>
        <taxon>Verrucomicrobiota</taxon>
        <taxon>Verrucomicrobiia</taxon>
        <taxon>Verrucomicrobiales</taxon>
        <taxon>Verrucomicrobiaceae</taxon>
        <taxon>Prosthecobacter</taxon>
    </lineage>
</organism>
<proteinExistence type="inferred from homology"/>
<keyword evidence="3" id="KW-0820">tRNA-binding</keyword>
<evidence type="ECO:0000256" key="2">
    <source>
        <dbReference type="ARBA" id="ARBA00022490"/>
    </source>
</evidence>
<keyword evidence="13" id="KW-0732">Signal</keyword>
<name>A0A4R7RKF1_9BACT</name>
<feature type="signal peptide" evidence="13">
    <location>
        <begin position="1"/>
        <end position="20"/>
    </location>
</feature>
<dbReference type="InterPro" id="IPR032781">
    <property type="entry name" value="ABC_tran_Xtn"/>
</dbReference>
<evidence type="ECO:0000256" key="8">
    <source>
        <dbReference type="ARBA" id="ARBA00022840"/>
    </source>
</evidence>
<sequence length="649" mass="72462">MRTTARYVFCPLFAMPPPTAALLSANELALSYGNQRLLEEVTLAVAAGEKVGLVGRNGCGKTSLLKILAGVERPDSGELSIRRGLRMGYLPQEFELDMERTVLENIQAGAADLVSWINRYEAGEGSDAELAEMLHQIEAADGWNLDARIRATATALSSPPLDAIVAPLSGGEKRRVALCRALVAQPDLLLLDEPTNHLDADSIRWLEDCLRGFPGATIFVTHDRYFLDVIATRIIELSDGRCYSHPGNYTAFLESKAARQAIAEQSERRRQRFLRTELEWVRAGVKARGTKQRSRLEAFYAIEGQEAPPEEREMDLLLPPPAEMGDIAVNLENVGGMVETDAGERWLFKNLDVIFRPGQCTGIVGRNGAGKTTLLRICMGQRPPDIGKATVGKKVVFNYIDQTRMQLSGDGTVLAEVADQDDVVFFGQQRMSARAYLRRFLFNDDRTNERVDRLSGGERARLMLAKVLKRGGNVIVLDEPTNDLDLQSLRILEEALSNFPGTSIVVSHDRYFLDRVCDQIIAFEESGVHVQVGNYSYYLEKRKEREARDKLWATSAKAEKTATAKNQAKPRKLSFKEIRELEEIEAVILECEGKVEEMDATLNDPSFYVTRSTEAEGMIKQLEDAKTRVARLYARWEELEALKAASEVQ</sequence>
<dbReference type="PANTHER" id="PTHR42855:SF1">
    <property type="entry name" value="ABC TRANSPORTER DOMAIN-CONTAINING PROTEIN"/>
    <property type="match status" value="1"/>
</dbReference>
<evidence type="ECO:0000256" key="3">
    <source>
        <dbReference type="ARBA" id="ARBA00022555"/>
    </source>
</evidence>
<dbReference type="SMART" id="SM00382">
    <property type="entry name" value="AAA"/>
    <property type="match status" value="2"/>
</dbReference>
<feature type="chain" id="PRO_5020450064" evidence="13">
    <location>
        <begin position="21"/>
        <end position="649"/>
    </location>
</feature>
<dbReference type="AlphaFoldDB" id="A0A4R7RKF1"/>
<dbReference type="Pfam" id="PF00005">
    <property type="entry name" value="ABC_tran"/>
    <property type="match status" value="2"/>
</dbReference>
<dbReference type="GO" id="GO:0006412">
    <property type="term" value="P:translation"/>
    <property type="evidence" value="ECO:0007669"/>
    <property type="project" value="UniProtKB-KW"/>
</dbReference>
<keyword evidence="7" id="KW-0378">Hydrolase</keyword>
<accession>A0A4R7RKF1</accession>
<feature type="domain" description="ABC transporter" evidence="14">
    <location>
        <begin position="23"/>
        <end position="264"/>
    </location>
</feature>
<feature type="coiled-coil region" evidence="12">
    <location>
        <begin position="581"/>
        <end position="642"/>
    </location>
</feature>
<protein>
    <submittedName>
        <fullName evidence="15">ATP-binding cassette subfamily F protein uup</fullName>
    </submittedName>
</protein>
<dbReference type="InterPro" id="IPR003593">
    <property type="entry name" value="AAA+_ATPase"/>
</dbReference>
<evidence type="ECO:0000256" key="7">
    <source>
        <dbReference type="ARBA" id="ARBA00022801"/>
    </source>
</evidence>
<keyword evidence="2" id="KW-0963">Cytoplasm</keyword>
<keyword evidence="16" id="KW-1185">Reference proteome</keyword>
<dbReference type="GO" id="GO:0006417">
    <property type="term" value="P:regulation of translation"/>
    <property type="evidence" value="ECO:0007669"/>
    <property type="project" value="UniProtKB-KW"/>
</dbReference>
<dbReference type="GO" id="GO:0000049">
    <property type="term" value="F:tRNA binding"/>
    <property type="evidence" value="ECO:0007669"/>
    <property type="project" value="UniProtKB-KW"/>
</dbReference>
<dbReference type="PANTHER" id="PTHR42855">
    <property type="entry name" value="ABC TRANSPORTER ATP-BINDING SUBUNIT"/>
    <property type="match status" value="1"/>
</dbReference>
<dbReference type="Proteomes" id="UP000295662">
    <property type="component" value="Unassembled WGS sequence"/>
</dbReference>
<keyword evidence="5" id="KW-0677">Repeat</keyword>
<dbReference type="GO" id="GO:0019843">
    <property type="term" value="F:rRNA binding"/>
    <property type="evidence" value="ECO:0007669"/>
    <property type="project" value="UniProtKB-KW"/>
</dbReference>
<evidence type="ECO:0000313" key="15">
    <source>
        <dbReference type="EMBL" id="TDU64559.1"/>
    </source>
</evidence>
<dbReference type="PROSITE" id="PS50893">
    <property type="entry name" value="ABC_TRANSPORTER_2"/>
    <property type="match status" value="2"/>
</dbReference>
<dbReference type="PROSITE" id="PS00211">
    <property type="entry name" value="ABC_TRANSPORTER_1"/>
    <property type="match status" value="2"/>
</dbReference>
<comment type="similarity">
    <text evidence="1">Belongs to the ABC transporter superfamily. ABCF family. Translational throttle EttA subfamily.</text>
</comment>
<dbReference type="GO" id="GO:0005524">
    <property type="term" value="F:ATP binding"/>
    <property type="evidence" value="ECO:0007669"/>
    <property type="project" value="UniProtKB-KW"/>
</dbReference>
<keyword evidence="4" id="KW-0699">rRNA-binding</keyword>
<evidence type="ECO:0000256" key="10">
    <source>
        <dbReference type="ARBA" id="ARBA00022884"/>
    </source>
</evidence>
<keyword evidence="9" id="KW-0810">Translation regulation</keyword>
<dbReference type="RefSeq" id="WP_243838948.1">
    <property type="nucleotide sequence ID" value="NZ_SOCA01000010.1"/>
</dbReference>
<keyword evidence="6" id="KW-0547">Nucleotide-binding</keyword>
<evidence type="ECO:0000256" key="6">
    <source>
        <dbReference type="ARBA" id="ARBA00022741"/>
    </source>
</evidence>
<keyword evidence="10" id="KW-0694">RNA-binding</keyword>
<evidence type="ECO:0000313" key="16">
    <source>
        <dbReference type="Proteomes" id="UP000295662"/>
    </source>
</evidence>
<dbReference type="InterPro" id="IPR032524">
    <property type="entry name" value="ABC_tran_C"/>
</dbReference>
<keyword evidence="11" id="KW-0648">Protein biosynthesis</keyword>
<evidence type="ECO:0000256" key="4">
    <source>
        <dbReference type="ARBA" id="ARBA00022730"/>
    </source>
</evidence>
<dbReference type="GO" id="GO:0016887">
    <property type="term" value="F:ATP hydrolysis activity"/>
    <property type="evidence" value="ECO:0007669"/>
    <property type="project" value="InterPro"/>
</dbReference>
<dbReference type="FunFam" id="3.40.50.300:FF:000183">
    <property type="entry name" value="ABC transporter ATP-binding protein yjjK"/>
    <property type="match status" value="1"/>
</dbReference>
<dbReference type="Gene3D" id="1.10.287.380">
    <property type="entry name" value="Valyl-tRNA synthetase, C-terminal domain"/>
    <property type="match status" value="1"/>
</dbReference>
<reference evidence="15 16" key="1">
    <citation type="submission" date="2019-03" db="EMBL/GenBank/DDBJ databases">
        <title>Genomic Encyclopedia of Archaeal and Bacterial Type Strains, Phase II (KMG-II): from individual species to whole genera.</title>
        <authorList>
            <person name="Goeker M."/>
        </authorList>
    </citation>
    <scope>NUCLEOTIDE SEQUENCE [LARGE SCALE GENOMIC DNA]</scope>
    <source>
        <strain evidence="15 16">ATCC 25309</strain>
    </source>
</reference>